<evidence type="ECO:0000313" key="3">
    <source>
        <dbReference type="Proteomes" id="UP001623661"/>
    </source>
</evidence>
<gene>
    <name evidence="2" type="ORF">ACJDUH_00215</name>
</gene>
<comment type="caution">
    <text evidence="2">The sequence shown here is derived from an EMBL/GenBank/DDBJ whole genome shotgun (WGS) entry which is preliminary data.</text>
</comment>
<evidence type="ECO:0000313" key="2">
    <source>
        <dbReference type="EMBL" id="MFL0266502.1"/>
    </source>
</evidence>
<protein>
    <submittedName>
        <fullName evidence="2">Uncharacterized protein</fullName>
    </submittedName>
</protein>
<proteinExistence type="predicted"/>
<name>A0ABW8TM76_9CLOT</name>
<accession>A0ABW8TM76</accession>
<keyword evidence="1" id="KW-0812">Transmembrane</keyword>
<keyword evidence="1" id="KW-0472">Membrane</keyword>
<evidence type="ECO:0000256" key="1">
    <source>
        <dbReference type="SAM" id="Phobius"/>
    </source>
</evidence>
<dbReference type="EMBL" id="JBJHZY010000001">
    <property type="protein sequence ID" value="MFL0266502.1"/>
    <property type="molecule type" value="Genomic_DNA"/>
</dbReference>
<reference evidence="2 3" key="1">
    <citation type="submission" date="2024-11" db="EMBL/GenBank/DDBJ databases">
        <authorList>
            <person name="Heng Y.C."/>
            <person name="Lim A.C.H."/>
            <person name="Lee J.K.Y."/>
            <person name="Kittelmann S."/>
        </authorList>
    </citation>
    <scope>NUCLEOTIDE SEQUENCE [LARGE SCALE GENOMIC DNA]</scope>
    <source>
        <strain evidence="2 3">WILCCON 0202</strain>
    </source>
</reference>
<keyword evidence="1" id="KW-1133">Transmembrane helix</keyword>
<keyword evidence="3" id="KW-1185">Reference proteome</keyword>
<organism evidence="2 3">
    <name type="scientific">Candidatus Clostridium radicumherbarum</name>
    <dbReference type="NCBI Taxonomy" id="3381662"/>
    <lineage>
        <taxon>Bacteria</taxon>
        <taxon>Bacillati</taxon>
        <taxon>Bacillota</taxon>
        <taxon>Clostridia</taxon>
        <taxon>Eubacteriales</taxon>
        <taxon>Clostridiaceae</taxon>
        <taxon>Clostridium</taxon>
    </lineage>
</organism>
<dbReference type="Proteomes" id="UP001623661">
    <property type="component" value="Unassembled WGS sequence"/>
</dbReference>
<dbReference type="RefSeq" id="WP_406763133.1">
    <property type="nucleotide sequence ID" value="NZ_JBJHZY010000001.1"/>
</dbReference>
<feature type="transmembrane region" description="Helical" evidence="1">
    <location>
        <begin position="70"/>
        <end position="90"/>
    </location>
</feature>
<sequence length="122" mass="14288">MSFFWKLSTKILVVLFIFRAMLPFSFAQNFSKANVGTNGAIITSVKVDQNSVIIQNQRKFVQFNYSYIDFFYKTVFLAIAYFSIKSIIIYREPIIDLRTKIYIFKSPILYGSNCIIKPSFFE</sequence>